<keyword evidence="5 9" id="KW-0032">Aminotransferase</keyword>
<dbReference type="GO" id="GO:0030170">
    <property type="term" value="F:pyridoxal phosphate binding"/>
    <property type="evidence" value="ECO:0007669"/>
    <property type="project" value="InterPro"/>
</dbReference>
<dbReference type="InterPro" id="IPR050103">
    <property type="entry name" value="Class-III_PLP-dep_AT"/>
</dbReference>
<dbReference type="Gene3D" id="3.40.640.10">
    <property type="entry name" value="Type I PLP-dependent aspartate aminotransferase-like (Major domain)"/>
    <property type="match status" value="1"/>
</dbReference>
<dbReference type="GO" id="GO:0005737">
    <property type="term" value="C:cytoplasm"/>
    <property type="evidence" value="ECO:0007669"/>
    <property type="project" value="TreeGrafter"/>
</dbReference>
<dbReference type="InterPro" id="IPR049704">
    <property type="entry name" value="Aminotrans_3_PPA_site"/>
</dbReference>
<evidence type="ECO:0000256" key="7">
    <source>
        <dbReference type="ARBA" id="ARBA00022898"/>
    </source>
</evidence>
<accession>A0A1Y2FJN4</accession>
<evidence type="ECO:0000256" key="2">
    <source>
        <dbReference type="ARBA" id="ARBA00004998"/>
    </source>
</evidence>
<evidence type="ECO:0000256" key="1">
    <source>
        <dbReference type="ARBA" id="ARBA00001933"/>
    </source>
</evidence>
<dbReference type="Pfam" id="PF00202">
    <property type="entry name" value="Aminotran_3"/>
    <property type="match status" value="1"/>
</dbReference>
<dbReference type="InParanoid" id="A0A1Y2FJN4"/>
<dbReference type="STRING" id="106004.A0A1Y2FJN4"/>
<evidence type="ECO:0000256" key="4">
    <source>
        <dbReference type="ARBA" id="ARBA00012924"/>
    </source>
</evidence>
<dbReference type="InterPro" id="IPR015424">
    <property type="entry name" value="PyrdxlP-dep_Trfase"/>
</dbReference>
<keyword evidence="11" id="KW-1185">Reference proteome</keyword>
<dbReference type="UniPathway" id="UPA00098">
    <property type="reaction ID" value="UER00358"/>
</dbReference>
<dbReference type="FunFam" id="3.40.640.10:FF:000011">
    <property type="entry name" value="Ornithine aminotransferase"/>
    <property type="match status" value="1"/>
</dbReference>
<dbReference type="Gene3D" id="3.90.1150.10">
    <property type="entry name" value="Aspartate Aminotransferase, domain 1"/>
    <property type="match status" value="1"/>
</dbReference>
<evidence type="ECO:0000313" key="10">
    <source>
        <dbReference type="EMBL" id="ORY84150.1"/>
    </source>
</evidence>
<evidence type="ECO:0000256" key="8">
    <source>
        <dbReference type="RuleBase" id="RU003560"/>
    </source>
</evidence>
<dbReference type="PANTHER" id="PTHR11986:SF18">
    <property type="entry name" value="ORNITHINE AMINOTRANSFERASE, MITOCHONDRIAL"/>
    <property type="match status" value="1"/>
</dbReference>
<dbReference type="InterPro" id="IPR015422">
    <property type="entry name" value="PyrdxlP-dep_Trfase_small"/>
</dbReference>
<reference evidence="10 11" key="1">
    <citation type="submission" date="2016-07" db="EMBL/GenBank/DDBJ databases">
        <title>Pervasive Adenine N6-methylation of Active Genes in Fungi.</title>
        <authorList>
            <consortium name="DOE Joint Genome Institute"/>
            <person name="Mondo S.J."/>
            <person name="Dannebaum R.O."/>
            <person name="Kuo R.C."/>
            <person name="Labutti K."/>
            <person name="Haridas S."/>
            <person name="Kuo A."/>
            <person name="Salamov A."/>
            <person name="Ahrendt S.R."/>
            <person name="Lipzen A."/>
            <person name="Sullivan W."/>
            <person name="Andreopoulos W.B."/>
            <person name="Clum A."/>
            <person name="Lindquist E."/>
            <person name="Daum C."/>
            <person name="Ramamoorthy G.K."/>
            <person name="Gryganskyi A."/>
            <person name="Culley D."/>
            <person name="Magnuson J.K."/>
            <person name="James T.Y."/>
            <person name="O'Malley M.A."/>
            <person name="Stajich J.E."/>
            <person name="Spatafora J.W."/>
            <person name="Visel A."/>
            <person name="Grigoriev I.V."/>
        </authorList>
    </citation>
    <scope>NUCLEOTIDE SEQUENCE [LARGE SCALE GENOMIC DNA]</scope>
    <source>
        <strain evidence="10 11">62-1032</strain>
    </source>
</reference>
<keyword evidence="6 9" id="KW-0808">Transferase</keyword>
<dbReference type="FunFam" id="3.90.1150.10:FF:000152">
    <property type="entry name" value="Ornithine aminotransferase"/>
    <property type="match status" value="1"/>
</dbReference>
<organism evidence="10 11">
    <name type="scientific">Leucosporidium creatinivorum</name>
    <dbReference type="NCBI Taxonomy" id="106004"/>
    <lineage>
        <taxon>Eukaryota</taxon>
        <taxon>Fungi</taxon>
        <taxon>Dikarya</taxon>
        <taxon>Basidiomycota</taxon>
        <taxon>Pucciniomycotina</taxon>
        <taxon>Microbotryomycetes</taxon>
        <taxon>Leucosporidiales</taxon>
        <taxon>Leucosporidium</taxon>
    </lineage>
</organism>
<dbReference type="AlphaFoldDB" id="A0A1Y2FJN4"/>
<comment type="caution">
    <text evidence="10">The sequence shown here is derived from an EMBL/GenBank/DDBJ whole genome shotgun (WGS) entry which is preliminary data.</text>
</comment>
<proteinExistence type="inferred from homology"/>
<evidence type="ECO:0000256" key="9">
    <source>
        <dbReference type="RuleBase" id="RU365036"/>
    </source>
</evidence>
<gene>
    <name evidence="10" type="ORF">BCR35DRAFT_303232</name>
</gene>
<comment type="pathway">
    <text evidence="2 9">Amino-acid biosynthesis; L-proline biosynthesis; L-glutamate 5-semialdehyde from L-ornithine: step 1/1.</text>
</comment>
<dbReference type="InterPro" id="IPR005814">
    <property type="entry name" value="Aminotrans_3"/>
</dbReference>
<dbReference type="OrthoDB" id="10261433at2759"/>
<dbReference type="GO" id="GO:0004587">
    <property type="term" value="F:ornithine aminotransferase activity"/>
    <property type="evidence" value="ECO:0007669"/>
    <property type="project" value="UniProtKB-EC"/>
</dbReference>
<evidence type="ECO:0000256" key="5">
    <source>
        <dbReference type="ARBA" id="ARBA00022576"/>
    </source>
</evidence>
<dbReference type="InterPro" id="IPR010164">
    <property type="entry name" value="Orn_aminotrans"/>
</dbReference>
<dbReference type="PROSITE" id="PS00600">
    <property type="entry name" value="AA_TRANSFER_CLASS_3"/>
    <property type="match status" value="1"/>
</dbReference>
<keyword evidence="7 8" id="KW-0663">Pyridoxal phosphate</keyword>
<dbReference type="GO" id="GO:0010121">
    <property type="term" value="P:L-arginine catabolic process to proline via ornithine"/>
    <property type="evidence" value="ECO:0007669"/>
    <property type="project" value="TreeGrafter"/>
</dbReference>
<dbReference type="PIRSF" id="PIRSF000521">
    <property type="entry name" value="Transaminase_4ab_Lys_Orn"/>
    <property type="match status" value="1"/>
</dbReference>
<dbReference type="FunCoup" id="A0A1Y2FJN4">
    <property type="interactions" value="338"/>
</dbReference>
<dbReference type="NCBIfam" id="TIGR01885">
    <property type="entry name" value="Orn_aminotrans"/>
    <property type="match status" value="1"/>
</dbReference>
<dbReference type="GO" id="GO:0042802">
    <property type="term" value="F:identical protein binding"/>
    <property type="evidence" value="ECO:0007669"/>
    <property type="project" value="TreeGrafter"/>
</dbReference>
<evidence type="ECO:0000313" key="11">
    <source>
        <dbReference type="Proteomes" id="UP000193467"/>
    </source>
</evidence>
<evidence type="ECO:0000256" key="6">
    <source>
        <dbReference type="ARBA" id="ARBA00022679"/>
    </source>
</evidence>
<dbReference type="CDD" id="cd00610">
    <property type="entry name" value="OAT_like"/>
    <property type="match status" value="1"/>
</dbReference>
<dbReference type="GO" id="GO:0019544">
    <property type="term" value="P:L-arginine catabolic process to L-glutamate"/>
    <property type="evidence" value="ECO:0007669"/>
    <property type="project" value="TreeGrafter"/>
</dbReference>
<dbReference type="Proteomes" id="UP000193467">
    <property type="component" value="Unassembled WGS sequence"/>
</dbReference>
<sequence length="456" mass="49252">MAPTALDSTSAVSNGKAHLSSQDCIQLEEQYGAHNYHPLPIVFEKASGAHVWDPEGNQYIDCLSAYSAVNQGHCHPAIIAALTEQAQKLTLSSRAFHTSSLGPFSKLLTELTGFEMALLMNTGAEAVESAIKLARKWAYKVKGVEEGKAIVLSAEDNFHGRTISIISMSTDPDSTREFGPFTPLLGPRIPGVEGEAGRIRYNDVDAVERAFEMHGKDIAAFLVEPIQGEAGIVVPDEDYLERVQALCKKHNVLLICDEVQTGLARTGKLLCFQHNPRVKPDIVLLGKALSGGVYPVSAVLSSREILLQILPGEHGSTYGGNPLACAVATAALKVIVDEDLSARAERLGQRMRKGLEALRSVGPDGGWIKEVRGKGLLNAIVIDQTKSKKGRGAWDLCLLFKSKGLLAKPTHVNIIRLAPPLVITEEDLDKTINIIKESLEELDTIESIPGAESSHH</sequence>
<dbReference type="GO" id="GO:0055129">
    <property type="term" value="P:L-proline biosynthetic process"/>
    <property type="evidence" value="ECO:0007669"/>
    <property type="project" value="UniProtKB-UniPathway"/>
</dbReference>
<name>A0A1Y2FJN4_9BASI</name>
<dbReference type="InterPro" id="IPR015421">
    <property type="entry name" value="PyrdxlP-dep_Trfase_major"/>
</dbReference>
<comment type="similarity">
    <text evidence="3 8">Belongs to the class-III pyridoxal-phosphate-dependent aminotransferase family.</text>
</comment>
<comment type="catalytic activity">
    <reaction evidence="9">
        <text>a 2-oxocarboxylate + L-ornithine = L-glutamate 5-semialdehyde + an L-alpha-amino acid</text>
        <dbReference type="Rhea" id="RHEA:13877"/>
        <dbReference type="ChEBI" id="CHEBI:35179"/>
        <dbReference type="ChEBI" id="CHEBI:46911"/>
        <dbReference type="ChEBI" id="CHEBI:58066"/>
        <dbReference type="ChEBI" id="CHEBI:59869"/>
        <dbReference type="EC" id="2.6.1.13"/>
    </reaction>
</comment>
<evidence type="ECO:0000256" key="3">
    <source>
        <dbReference type="ARBA" id="ARBA00008954"/>
    </source>
</evidence>
<dbReference type="EMBL" id="MCGR01000018">
    <property type="protein sequence ID" value="ORY84150.1"/>
    <property type="molecule type" value="Genomic_DNA"/>
</dbReference>
<dbReference type="EC" id="2.6.1.13" evidence="4 9"/>
<dbReference type="PANTHER" id="PTHR11986">
    <property type="entry name" value="AMINOTRANSFERASE CLASS III"/>
    <property type="match status" value="1"/>
</dbReference>
<comment type="cofactor">
    <cofactor evidence="1 9">
        <name>pyridoxal 5'-phosphate</name>
        <dbReference type="ChEBI" id="CHEBI:597326"/>
    </cofactor>
</comment>
<protein>
    <recommendedName>
        <fullName evidence="4 9">Ornithine aminotransferase</fullName>
        <ecNumber evidence="4 9">2.6.1.13</ecNumber>
    </recommendedName>
</protein>
<dbReference type="SUPFAM" id="SSF53383">
    <property type="entry name" value="PLP-dependent transferases"/>
    <property type="match status" value="1"/>
</dbReference>